<feature type="transmembrane region" description="Helical" evidence="1">
    <location>
        <begin position="128"/>
        <end position="144"/>
    </location>
</feature>
<reference evidence="3" key="1">
    <citation type="submission" date="2021-04" db="EMBL/GenBank/DDBJ databases">
        <title>A novel Synergistetes isolate from a pyrite-forming mixed culture.</title>
        <authorList>
            <person name="Bunk B."/>
            <person name="Sproer C."/>
            <person name="Spring S."/>
            <person name="Pester M."/>
        </authorList>
    </citation>
    <scope>NUCLEOTIDE SEQUENCE [LARGE SCALE GENOMIC DNA]</scope>
    <source>
        <strain evidence="3">J.5.4.2-T.3.5.2</strain>
    </source>
</reference>
<sequence>MLTDLLAALAVVVNGIPQGLLALSFGFAALPTAVAFAIGIAGSLTYQSVATISFQAETITLAGTMGQTVRERLSLVFWGALFLLIPSLLGLNEAIVAFIGPAIVSSMMAGVGLMLANVAVELCKSEPRSGGASIVAALAVWLLTKDLAQTIILSVLVSTGVFLFLKKTGQVDHEESLVDPSRETFRLGNIEWRFWRHPRIFLGALALACLNIGANISFGKITGSLAGSETNIDHLAVYSSLADMGSSFFGGSPVEAIISGTATAPNPIRSSVFMMAIMALVLLLKLLPVIGRYVHRSSIAGFLLILGVFVTFITNIQGAIASVPAFAGPFGFGPWGMVIGATVFASARWNPFFGLLAGLGLKLVLGV</sequence>
<evidence type="ECO:0000256" key="1">
    <source>
        <dbReference type="SAM" id="Phobius"/>
    </source>
</evidence>
<feature type="transmembrane region" description="Helical" evidence="1">
    <location>
        <begin position="272"/>
        <end position="290"/>
    </location>
</feature>
<evidence type="ECO:0000313" key="2">
    <source>
        <dbReference type="EMBL" id="QTX31831.1"/>
    </source>
</evidence>
<keyword evidence="1" id="KW-0472">Membrane</keyword>
<protein>
    <submittedName>
        <fullName evidence="2">NCS2 family permease</fullName>
    </submittedName>
</protein>
<organism evidence="2 3">
    <name type="scientific">Aminithiophilus ramosus</name>
    <dbReference type="NCBI Taxonomy" id="3029084"/>
    <lineage>
        <taxon>Bacteria</taxon>
        <taxon>Thermotogati</taxon>
        <taxon>Synergistota</taxon>
        <taxon>Synergistia</taxon>
        <taxon>Synergistales</taxon>
        <taxon>Aminithiophilaceae</taxon>
        <taxon>Aminithiophilus</taxon>
    </lineage>
</organism>
<proteinExistence type="predicted"/>
<feature type="transmembrane region" description="Helical" evidence="1">
    <location>
        <begin position="302"/>
        <end position="327"/>
    </location>
</feature>
<keyword evidence="1" id="KW-0812">Transmembrane</keyword>
<keyword evidence="1" id="KW-1133">Transmembrane helix</keyword>
<feature type="transmembrane region" description="Helical" evidence="1">
    <location>
        <begin position="95"/>
        <end position="116"/>
    </location>
</feature>
<dbReference type="EMBL" id="CP072943">
    <property type="protein sequence ID" value="QTX31831.1"/>
    <property type="molecule type" value="Genomic_DNA"/>
</dbReference>
<dbReference type="AlphaFoldDB" id="A0A9Q7A6H9"/>
<name>A0A9Q7A6H9_9BACT</name>
<feature type="transmembrane region" description="Helical" evidence="1">
    <location>
        <begin position="200"/>
        <end position="218"/>
    </location>
</feature>
<dbReference type="RefSeq" id="WP_274373020.1">
    <property type="nucleotide sequence ID" value="NZ_CP072943.1"/>
</dbReference>
<feature type="transmembrane region" description="Helical" evidence="1">
    <location>
        <begin position="150"/>
        <end position="165"/>
    </location>
</feature>
<dbReference type="Proteomes" id="UP000671879">
    <property type="component" value="Chromosome"/>
</dbReference>
<dbReference type="KEGG" id="aram:KAR29_10895"/>
<accession>A0A9Q7A6H9</accession>
<gene>
    <name evidence="2" type="ORF">KAR29_10895</name>
</gene>
<keyword evidence="3" id="KW-1185">Reference proteome</keyword>
<feature type="transmembrane region" description="Helical" evidence="1">
    <location>
        <begin position="73"/>
        <end position="89"/>
    </location>
</feature>
<evidence type="ECO:0000313" key="3">
    <source>
        <dbReference type="Proteomes" id="UP000671879"/>
    </source>
</evidence>